<dbReference type="InterPro" id="IPR018461">
    <property type="entry name" value="Na/H_Antiport_NhaC-like_C"/>
</dbReference>
<evidence type="ECO:0000313" key="10">
    <source>
        <dbReference type="Proteomes" id="UP000249700"/>
    </source>
</evidence>
<dbReference type="Pfam" id="PF13726">
    <property type="entry name" value="Na_H_antiport_2"/>
    <property type="match status" value="1"/>
</dbReference>
<keyword evidence="4 6" id="KW-1133">Transmembrane helix</keyword>
<dbReference type="RefSeq" id="WP_112054886.1">
    <property type="nucleotide sequence ID" value="NZ_QLSX01000005.1"/>
</dbReference>
<protein>
    <recommendedName>
        <fullName evidence="11">Sodium:proton antiporter</fullName>
    </recommendedName>
</protein>
<sequence length="453" mass="46892">MNAVILAVLVMVGLSLARVSVVFALVVGALVGGLAGGLSLESTLAAFNDGVGGGAKVALAYATLGAFAVAISRSGLPDMLAQKLIRLLGQDATHRRQRAVKYLLLGSLLLVAISSQNLIPVHIAFIPILIPPLLKVMNQLRLDRRAVACALTFGLTAPYMLLPVGFGAIFLNDILLANINSAGEALGLEVSRGMVPLAMGVPVAGMALGLVVAIAFSYRKPRDYADSELVTSNQPHYPAHDGDGAPAARTSGLVMSVVAILAALGIQLYSGSMVLGGLVGFALLSVGGIFKWREADDLFTSGMRMMALIGFIMISASGFAAVMEATGEVDTLVQSSFNMIGDNQGLAALLMLLVGLFITLGIGSSFSTIPIIATIFVPLSVQFGFSDLATVALVGTAAALGDAGSPASDSTLGPTSGLNVDRQHDHIWDSVVPTFLHYNIPLIAFGWLAAMTF</sequence>
<dbReference type="OrthoDB" id="9772446at2"/>
<evidence type="ECO:0000256" key="1">
    <source>
        <dbReference type="ARBA" id="ARBA00004651"/>
    </source>
</evidence>
<evidence type="ECO:0000259" key="8">
    <source>
        <dbReference type="Pfam" id="PF13726"/>
    </source>
</evidence>
<evidence type="ECO:0008006" key="11">
    <source>
        <dbReference type="Google" id="ProtNLM"/>
    </source>
</evidence>
<feature type="transmembrane region" description="Helical" evidence="6">
    <location>
        <begin position="346"/>
        <end position="379"/>
    </location>
</feature>
<dbReference type="Pfam" id="PF03553">
    <property type="entry name" value="Na_H_antiporter"/>
    <property type="match status" value="1"/>
</dbReference>
<keyword evidence="5 6" id="KW-0472">Membrane</keyword>
<keyword evidence="2" id="KW-1003">Cell membrane</keyword>
<dbReference type="InterPro" id="IPR052576">
    <property type="entry name" value="AA_Transporter-Related"/>
</dbReference>
<dbReference type="AlphaFoldDB" id="A0A328XY64"/>
<dbReference type="PANTHER" id="PTHR37821:SF1">
    <property type="entry name" value="AMINO ACID TRANSPORTER YUIF-RELATED"/>
    <property type="match status" value="1"/>
</dbReference>
<accession>A0A328XY64</accession>
<evidence type="ECO:0000259" key="7">
    <source>
        <dbReference type="Pfam" id="PF03553"/>
    </source>
</evidence>
<feature type="transmembrane region" description="Helical" evidence="6">
    <location>
        <begin position="58"/>
        <end position="81"/>
    </location>
</feature>
<name>A0A328XY64_9GAMM</name>
<dbReference type="GO" id="GO:0005886">
    <property type="term" value="C:plasma membrane"/>
    <property type="evidence" value="ECO:0007669"/>
    <property type="project" value="UniProtKB-SubCell"/>
</dbReference>
<evidence type="ECO:0000256" key="4">
    <source>
        <dbReference type="ARBA" id="ARBA00022989"/>
    </source>
</evidence>
<feature type="transmembrane region" description="Helical" evidence="6">
    <location>
        <begin position="305"/>
        <end position="326"/>
    </location>
</feature>
<feature type="transmembrane region" description="Helical" evidence="6">
    <location>
        <begin position="197"/>
        <end position="218"/>
    </location>
</feature>
<feature type="transmembrane region" description="Helical" evidence="6">
    <location>
        <begin position="253"/>
        <end position="284"/>
    </location>
</feature>
<gene>
    <name evidence="9" type="ORF">BCL93_105143</name>
</gene>
<dbReference type="Proteomes" id="UP000249700">
    <property type="component" value="Unassembled WGS sequence"/>
</dbReference>
<evidence type="ECO:0000256" key="6">
    <source>
        <dbReference type="SAM" id="Phobius"/>
    </source>
</evidence>
<organism evidence="9 10">
    <name type="scientific">Onishia taeanensis</name>
    <dbReference type="NCBI Taxonomy" id="284577"/>
    <lineage>
        <taxon>Bacteria</taxon>
        <taxon>Pseudomonadati</taxon>
        <taxon>Pseudomonadota</taxon>
        <taxon>Gammaproteobacteria</taxon>
        <taxon>Oceanospirillales</taxon>
        <taxon>Halomonadaceae</taxon>
        <taxon>Onishia</taxon>
    </lineage>
</organism>
<evidence type="ECO:0000256" key="2">
    <source>
        <dbReference type="ARBA" id="ARBA00022475"/>
    </source>
</evidence>
<feature type="transmembrane region" description="Helical" evidence="6">
    <location>
        <begin position="150"/>
        <end position="176"/>
    </location>
</feature>
<feature type="transmembrane region" description="Helical" evidence="6">
    <location>
        <begin position="102"/>
        <end position="130"/>
    </location>
</feature>
<evidence type="ECO:0000256" key="3">
    <source>
        <dbReference type="ARBA" id="ARBA00022692"/>
    </source>
</evidence>
<feature type="domain" description="Putative Na+/H+ antiporter N-terminal" evidence="8">
    <location>
        <begin position="2"/>
        <end position="87"/>
    </location>
</feature>
<comment type="caution">
    <text evidence="9">The sequence shown here is derived from an EMBL/GenBank/DDBJ whole genome shotgun (WGS) entry which is preliminary data.</text>
</comment>
<proteinExistence type="predicted"/>
<dbReference type="PANTHER" id="PTHR37821">
    <property type="entry name" value="AMINO ACID TRANSPORTER YUIF-RELATED"/>
    <property type="match status" value="1"/>
</dbReference>
<keyword evidence="3 6" id="KW-0812">Transmembrane</keyword>
<dbReference type="InterPro" id="IPR032813">
    <property type="entry name" value="Na_H_antiport_N"/>
</dbReference>
<reference evidence="9 10" key="1">
    <citation type="submission" date="2018-06" db="EMBL/GenBank/DDBJ databases">
        <title>Comparative analysis of microorganisms from saline springs in Andes Mountain Range, Colombia.</title>
        <authorList>
            <person name="Rubin E."/>
        </authorList>
    </citation>
    <scope>NUCLEOTIDE SEQUENCE [LARGE SCALE GENOMIC DNA]</scope>
    <source>
        <strain evidence="9 10">USBA-857</strain>
    </source>
</reference>
<dbReference type="EMBL" id="QLSX01000005">
    <property type="protein sequence ID" value="RAR61542.1"/>
    <property type="molecule type" value="Genomic_DNA"/>
</dbReference>
<feature type="domain" description="Na+/H+ antiporter NhaC-like C-terminal" evidence="7">
    <location>
        <begin position="151"/>
        <end position="447"/>
    </location>
</feature>
<comment type="subcellular location">
    <subcellularLocation>
        <location evidence="1">Cell membrane</location>
        <topology evidence="1">Multi-pass membrane protein</topology>
    </subcellularLocation>
</comment>
<evidence type="ECO:0000256" key="5">
    <source>
        <dbReference type="ARBA" id="ARBA00023136"/>
    </source>
</evidence>
<evidence type="ECO:0000313" key="9">
    <source>
        <dbReference type="EMBL" id="RAR61542.1"/>
    </source>
</evidence>